<dbReference type="InterPro" id="IPR017835">
    <property type="entry name" value="Hopen-assoc_HpnI"/>
</dbReference>
<dbReference type="CDD" id="cd02520">
    <property type="entry name" value="Glucosylceramide_synthase"/>
    <property type="match status" value="1"/>
</dbReference>
<dbReference type="PANTHER" id="PTHR12726">
    <property type="entry name" value="CERAMIDE GLUCOSYLTRANSFERASE"/>
    <property type="match status" value="1"/>
</dbReference>
<dbReference type="InterPro" id="IPR029044">
    <property type="entry name" value="Nucleotide-diphossugar_trans"/>
</dbReference>
<dbReference type="Gene3D" id="3.90.550.10">
    <property type="entry name" value="Spore Coat Polysaccharide Biosynthesis Protein SpsA, Chain A"/>
    <property type="match status" value="1"/>
</dbReference>
<dbReference type="Proteomes" id="UP000676506">
    <property type="component" value="Chromosome 2"/>
</dbReference>
<keyword evidence="11" id="KW-1185">Reference proteome</keyword>
<organism evidence="10 11">
    <name type="scientific">Chloracidobacterium validum</name>
    <dbReference type="NCBI Taxonomy" id="2821543"/>
    <lineage>
        <taxon>Bacteria</taxon>
        <taxon>Pseudomonadati</taxon>
        <taxon>Acidobacteriota</taxon>
        <taxon>Terriglobia</taxon>
        <taxon>Terriglobales</taxon>
        <taxon>Acidobacteriaceae</taxon>
        <taxon>Chloracidobacterium</taxon>
    </lineage>
</organism>
<dbReference type="PROSITE" id="PS51257">
    <property type="entry name" value="PROKAR_LIPOPROTEIN"/>
    <property type="match status" value="1"/>
</dbReference>
<dbReference type="EMBL" id="CP072649">
    <property type="protein sequence ID" value="QUW04657.1"/>
    <property type="molecule type" value="Genomic_DNA"/>
</dbReference>
<gene>
    <name evidence="10" type="primary">hpnI</name>
    <name evidence="10" type="ORF">J8C06_12850</name>
</gene>
<dbReference type="SUPFAM" id="SSF53448">
    <property type="entry name" value="Nucleotide-diphospho-sugar transferases"/>
    <property type="match status" value="1"/>
</dbReference>
<evidence type="ECO:0000313" key="10">
    <source>
        <dbReference type="EMBL" id="QUW04657.1"/>
    </source>
</evidence>
<evidence type="ECO:0000256" key="9">
    <source>
        <dbReference type="SAM" id="Phobius"/>
    </source>
</evidence>
<comment type="pathway">
    <text evidence="3">Sphingolipid metabolism.</text>
</comment>
<keyword evidence="8 9" id="KW-0472">Membrane</keyword>
<dbReference type="NCBIfam" id="TIGR03472">
    <property type="entry name" value="HpnI"/>
    <property type="match status" value="1"/>
</dbReference>
<dbReference type="Pfam" id="PF13506">
    <property type="entry name" value="Glyco_transf_21"/>
    <property type="match status" value="1"/>
</dbReference>
<comment type="pathway">
    <text evidence="2">Lipid metabolism; sphingolipid metabolism.</text>
</comment>
<evidence type="ECO:0000256" key="7">
    <source>
        <dbReference type="ARBA" id="ARBA00022989"/>
    </source>
</evidence>
<evidence type="ECO:0000256" key="4">
    <source>
        <dbReference type="ARBA" id="ARBA00022676"/>
    </source>
</evidence>
<evidence type="ECO:0000256" key="1">
    <source>
        <dbReference type="ARBA" id="ARBA00004141"/>
    </source>
</evidence>
<keyword evidence="5" id="KW-0808">Transferase</keyword>
<dbReference type="RefSeq" id="WP_211430546.1">
    <property type="nucleotide sequence ID" value="NZ_CP072649.1"/>
</dbReference>
<keyword evidence="4" id="KW-0328">Glycosyltransferase</keyword>
<evidence type="ECO:0000256" key="5">
    <source>
        <dbReference type="ARBA" id="ARBA00022679"/>
    </source>
</evidence>
<evidence type="ECO:0000256" key="8">
    <source>
        <dbReference type="ARBA" id="ARBA00023136"/>
    </source>
</evidence>
<keyword evidence="7 9" id="KW-1133">Transmembrane helix</keyword>
<protein>
    <submittedName>
        <fullName evidence="10">Bacteriohopanetetrol glucosamine biosynthesis glycosyltransferase HpnI</fullName>
    </submittedName>
</protein>
<dbReference type="InterPro" id="IPR025993">
    <property type="entry name" value="Ceramide_glucosylTrfase"/>
</dbReference>
<evidence type="ECO:0000256" key="3">
    <source>
        <dbReference type="ARBA" id="ARBA00004991"/>
    </source>
</evidence>
<dbReference type="PANTHER" id="PTHR12726:SF0">
    <property type="entry name" value="CERAMIDE GLUCOSYLTRANSFERASE"/>
    <property type="match status" value="1"/>
</dbReference>
<comment type="subcellular location">
    <subcellularLocation>
        <location evidence="1">Membrane</location>
        <topology evidence="1">Multi-pass membrane protein</topology>
    </subcellularLocation>
</comment>
<keyword evidence="6 9" id="KW-0812">Transmembrane</keyword>
<evidence type="ECO:0000256" key="6">
    <source>
        <dbReference type="ARBA" id="ARBA00022692"/>
    </source>
</evidence>
<feature type="transmembrane region" description="Helical" evidence="9">
    <location>
        <begin position="312"/>
        <end position="331"/>
    </location>
</feature>
<feature type="transmembrane region" description="Helical" evidence="9">
    <location>
        <begin position="284"/>
        <end position="306"/>
    </location>
</feature>
<evidence type="ECO:0000313" key="11">
    <source>
        <dbReference type="Proteomes" id="UP000676506"/>
    </source>
</evidence>
<evidence type="ECO:0000256" key="2">
    <source>
        <dbReference type="ARBA" id="ARBA00004760"/>
    </source>
</evidence>
<name>A0ABX8BCL5_9BACT</name>
<sequence length="389" mass="43192">MRFAPWLFTFLALMVVASCAYQLVVILGTLWLRRLRHQSTFASAGFTPPVSLLKPIRGADGETKACLETFFQQDYPDYEIVFALHDADDAAVAVIERLRRAYPNVPTTCVFQPPPLGVNPKVANLANALSAAKHDLVILSDADIRVSRDYVRTVIHPLHDRQVGVVTCLYRGVSKSGLPSRFECLGIETDFMSSVLVACLVEGLSYAFGSTVATRKSVIAGFGGLARLANHLADDYLIGNLAYQAGYRVQLSSCVVETVVPEMTWRDFLSHQLRWARTIRTARFGGYTGLFVTHTLTLGLLLVTAFPGVALAWYLMLTGVALRFLAAWQTASALGNNQIRRLGWLPLRDLLHFVVWIGGFWGRTITWRGQIYRLAGDGRLLPEPLPEHR</sequence>
<feature type="transmembrane region" description="Helical" evidence="9">
    <location>
        <begin position="6"/>
        <end position="32"/>
    </location>
</feature>
<proteinExistence type="predicted"/>
<reference evidence="10 11" key="1">
    <citation type="submission" date="2021-03" db="EMBL/GenBank/DDBJ databases">
        <title>Genomic and phenotypic characterization of Chloracidobacterium isolates provides evidence for multiple species.</title>
        <authorList>
            <person name="Saini M.K."/>
            <person name="Costas A.M.G."/>
            <person name="Tank M."/>
            <person name="Bryant D.A."/>
        </authorList>
    </citation>
    <scope>NUCLEOTIDE SEQUENCE [LARGE SCALE GENOMIC DNA]</scope>
    <source>
        <strain evidence="10 11">BV2-C</strain>
    </source>
</reference>
<accession>A0ABX8BCL5</accession>